<dbReference type="PANTHER" id="PTHR24025">
    <property type="entry name" value="DESMOGLEIN FAMILY MEMBER"/>
    <property type="match status" value="1"/>
</dbReference>
<sequence>CQYDICLFIALSDYAPYFYDNGPNGFSGNMALLNLSEDTPKGTQIYVLNGTDPEGQPVKYGISFEPGSKEYFHVHPKSGVVTLIEELDREAQDEIEVYVSISDSLNKVVEKVSIFVMDANDERPQFQNMPSIVDVLENTTSGSSICKIQAVDRDTGSGGSVTYFLQVIPHIVMNNNEGQKNSEQNPKFSIDHHSGVLRIKPGEALDYEKLRTHFITVVAKDGGGIYKGKLQVLSSSATLTINVIDTQDTPPVFVGTPYFGYVYEVSSPL</sequence>
<dbReference type="SMART" id="SM00112">
    <property type="entry name" value="CA"/>
    <property type="match status" value="2"/>
</dbReference>
<keyword evidence="3" id="KW-0732">Signal</keyword>
<dbReference type="InterPro" id="IPR050971">
    <property type="entry name" value="Cadherin-domain_protein"/>
</dbReference>
<feature type="domain" description="Cadherin" evidence="10">
    <location>
        <begin position="27"/>
        <end position="126"/>
    </location>
</feature>
<evidence type="ECO:0000313" key="12">
    <source>
        <dbReference type="Proteomes" id="UP000316079"/>
    </source>
</evidence>
<comment type="subcellular location">
    <subcellularLocation>
        <location evidence="1">Membrane</location>
        <topology evidence="1">Single-pass membrane protein</topology>
    </subcellularLocation>
</comment>
<dbReference type="InterPro" id="IPR002126">
    <property type="entry name" value="Cadherin-like_dom"/>
</dbReference>
<name>A0A553R187_9TELE</name>
<reference evidence="11 12" key="1">
    <citation type="journal article" date="2019" name="Sci. Data">
        <title>Hybrid genome assembly and annotation of Danionella translucida.</title>
        <authorList>
            <person name="Kadobianskyi M."/>
            <person name="Schulze L."/>
            <person name="Schuelke M."/>
            <person name="Judkewitz B."/>
        </authorList>
    </citation>
    <scope>NUCLEOTIDE SEQUENCE [LARGE SCALE GENOMIC DNA]</scope>
    <source>
        <strain evidence="11 12">Bolton</strain>
    </source>
</reference>
<dbReference type="PANTHER" id="PTHR24025:SF31">
    <property type="entry name" value="NEURAL-CADHERIN"/>
    <property type="match status" value="1"/>
</dbReference>
<evidence type="ECO:0000256" key="7">
    <source>
        <dbReference type="ARBA" id="ARBA00022989"/>
    </source>
</evidence>
<dbReference type="InterPro" id="IPR015919">
    <property type="entry name" value="Cadherin-like_sf"/>
</dbReference>
<dbReference type="GO" id="GO:0005911">
    <property type="term" value="C:cell-cell junction"/>
    <property type="evidence" value="ECO:0007669"/>
    <property type="project" value="TreeGrafter"/>
</dbReference>
<dbReference type="Proteomes" id="UP000316079">
    <property type="component" value="Unassembled WGS sequence"/>
</dbReference>
<dbReference type="STRING" id="623744.A0A553R187"/>
<keyword evidence="4" id="KW-0677">Repeat</keyword>
<evidence type="ECO:0000256" key="1">
    <source>
        <dbReference type="ARBA" id="ARBA00004167"/>
    </source>
</evidence>
<dbReference type="PROSITE" id="PS50268">
    <property type="entry name" value="CADHERIN_2"/>
    <property type="match status" value="2"/>
</dbReference>
<keyword evidence="2" id="KW-0812">Transmembrane</keyword>
<keyword evidence="8" id="KW-0472">Membrane</keyword>
<dbReference type="FunFam" id="2.60.40.60:FF:000124">
    <property type="entry name" value="Cadherin-related family member 1"/>
    <property type="match status" value="1"/>
</dbReference>
<accession>A0A553R187</accession>
<keyword evidence="6" id="KW-0130">Cell adhesion</keyword>
<evidence type="ECO:0000313" key="11">
    <source>
        <dbReference type="EMBL" id="TRY95940.1"/>
    </source>
</evidence>
<gene>
    <name evidence="11" type="ORF">DNTS_001947</name>
</gene>
<evidence type="ECO:0000259" key="10">
    <source>
        <dbReference type="PROSITE" id="PS50268"/>
    </source>
</evidence>
<proteinExistence type="predicted"/>
<dbReference type="GO" id="GO:0007156">
    <property type="term" value="P:homophilic cell adhesion via plasma membrane adhesion molecules"/>
    <property type="evidence" value="ECO:0007669"/>
    <property type="project" value="InterPro"/>
</dbReference>
<feature type="domain" description="Cadherin" evidence="10">
    <location>
        <begin position="127"/>
        <end position="253"/>
    </location>
</feature>
<organism evidence="11 12">
    <name type="scientific">Danionella cerebrum</name>
    <dbReference type="NCBI Taxonomy" id="2873325"/>
    <lineage>
        <taxon>Eukaryota</taxon>
        <taxon>Metazoa</taxon>
        <taxon>Chordata</taxon>
        <taxon>Craniata</taxon>
        <taxon>Vertebrata</taxon>
        <taxon>Euteleostomi</taxon>
        <taxon>Actinopterygii</taxon>
        <taxon>Neopterygii</taxon>
        <taxon>Teleostei</taxon>
        <taxon>Ostariophysi</taxon>
        <taxon>Cypriniformes</taxon>
        <taxon>Danionidae</taxon>
        <taxon>Danioninae</taxon>
        <taxon>Danionella</taxon>
    </lineage>
</organism>
<dbReference type="PRINTS" id="PR00205">
    <property type="entry name" value="CADHERIN"/>
</dbReference>
<feature type="non-terminal residue" evidence="11">
    <location>
        <position position="1"/>
    </location>
</feature>
<evidence type="ECO:0000256" key="6">
    <source>
        <dbReference type="ARBA" id="ARBA00022889"/>
    </source>
</evidence>
<dbReference type="FunFam" id="2.60.40.60:FF:000122">
    <property type="entry name" value="Cadherin-related family member 1"/>
    <property type="match status" value="1"/>
</dbReference>
<dbReference type="EMBL" id="SRMA01025335">
    <property type="protein sequence ID" value="TRY95940.1"/>
    <property type="molecule type" value="Genomic_DNA"/>
</dbReference>
<keyword evidence="7" id="KW-1133">Transmembrane helix</keyword>
<dbReference type="Pfam" id="PF00028">
    <property type="entry name" value="Cadherin"/>
    <property type="match status" value="2"/>
</dbReference>
<keyword evidence="5 9" id="KW-0106">Calcium</keyword>
<dbReference type="Gene3D" id="2.60.40.60">
    <property type="entry name" value="Cadherins"/>
    <property type="match status" value="2"/>
</dbReference>
<comment type="caution">
    <text evidence="11">The sequence shown here is derived from an EMBL/GenBank/DDBJ whole genome shotgun (WGS) entry which is preliminary data.</text>
</comment>
<dbReference type="OrthoDB" id="6510378at2759"/>
<evidence type="ECO:0000256" key="9">
    <source>
        <dbReference type="PROSITE-ProRule" id="PRU00043"/>
    </source>
</evidence>
<evidence type="ECO:0000256" key="3">
    <source>
        <dbReference type="ARBA" id="ARBA00022729"/>
    </source>
</evidence>
<protein>
    <recommendedName>
        <fullName evidence="10">Cadherin domain-containing protein</fullName>
    </recommendedName>
</protein>
<evidence type="ECO:0000256" key="5">
    <source>
        <dbReference type="ARBA" id="ARBA00022837"/>
    </source>
</evidence>
<dbReference type="SUPFAM" id="SSF49313">
    <property type="entry name" value="Cadherin-like"/>
    <property type="match status" value="2"/>
</dbReference>
<dbReference type="GO" id="GO:0016020">
    <property type="term" value="C:membrane"/>
    <property type="evidence" value="ECO:0007669"/>
    <property type="project" value="UniProtKB-SubCell"/>
</dbReference>
<dbReference type="AlphaFoldDB" id="A0A553R187"/>
<dbReference type="GO" id="GO:0005509">
    <property type="term" value="F:calcium ion binding"/>
    <property type="evidence" value="ECO:0007669"/>
    <property type="project" value="UniProtKB-UniRule"/>
</dbReference>
<evidence type="ECO:0000256" key="8">
    <source>
        <dbReference type="ARBA" id="ARBA00023136"/>
    </source>
</evidence>
<evidence type="ECO:0000256" key="4">
    <source>
        <dbReference type="ARBA" id="ARBA00022737"/>
    </source>
</evidence>
<dbReference type="CDD" id="cd11304">
    <property type="entry name" value="Cadherin_repeat"/>
    <property type="match status" value="2"/>
</dbReference>
<evidence type="ECO:0000256" key="2">
    <source>
        <dbReference type="ARBA" id="ARBA00022692"/>
    </source>
</evidence>
<keyword evidence="12" id="KW-1185">Reference proteome</keyword>